<dbReference type="SUPFAM" id="SSF53335">
    <property type="entry name" value="S-adenosyl-L-methionine-dependent methyltransferases"/>
    <property type="match status" value="1"/>
</dbReference>
<protein>
    <recommendedName>
        <fullName evidence="3">DNA adenine methylase</fullName>
    </recommendedName>
</protein>
<accession>G0LWB8</accession>
<name>G0LWB8_9CAUD</name>
<dbReference type="RefSeq" id="YP_009623350.1">
    <property type="nucleotide sequence ID" value="NC_042112.1"/>
</dbReference>
<evidence type="ECO:0008006" key="3">
    <source>
        <dbReference type="Google" id="ProtNLM"/>
    </source>
</evidence>
<proteinExistence type="predicted"/>
<keyword evidence="2" id="KW-1185">Reference proteome</keyword>
<dbReference type="Proteomes" id="UP000008182">
    <property type="component" value="Segment"/>
</dbReference>
<organism evidence="1 2">
    <name type="scientific">Campylobacter phage CP81</name>
    <dbReference type="NCBI Taxonomy" id="2927008"/>
    <lineage>
        <taxon>Viruses</taxon>
        <taxon>Duplodnaviria</taxon>
        <taxon>Heunggongvirae</taxon>
        <taxon>Uroviricota</taxon>
        <taxon>Caudoviricetes</taxon>
        <taxon>Connertonviridae</taxon>
        <taxon>Fletchervirus</taxon>
        <taxon>Fletchervirus CP81</taxon>
    </lineage>
</organism>
<dbReference type="InterPro" id="IPR029063">
    <property type="entry name" value="SAM-dependent_MTases_sf"/>
</dbReference>
<dbReference type="Gene3D" id="3.40.50.150">
    <property type="entry name" value="Vaccinia Virus protein VP39"/>
    <property type="match status" value="1"/>
</dbReference>
<evidence type="ECO:0000313" key="1">
    <source>
        <dbReference type="EMBL" id="CBZ42291.1"/>
    </source>
</evidence>
<dbReference type="GeneID" id="40100141"/>
<dbReference type="EMBL" id="FR823450">
    <property type="protein sequence ID" value="CBZ42291.1"/>
    <property type="molecule type" value="Genomic_DNA"/>
</dbReference>
<sequence length="58" mass="6420">MKVYNCYPTYLGCKRSLAVDIISKIKEMYPNTKTIVDAFGGSGAIFITCYSDGIECII</sequence>
<evidence type="ECO:0000313" key="2">
    <source>
        <dbReference type="Proteomes" id="UP000008182"/>
    </source>
</evidence>
<reference evidence="2" key="1">
    <citation type="journal article" date="2011" name="J. Virol.">
        <title>Campylobacter jejuni group III phage CP81 contains many T4-like genes without belonging to the T4-type phage group: implications for the evolution of T4 phages.</title>
        <authorList>
            <person name="Hammerl J.A."/>
            <person name="Jackel C."/>
            <person name="Reetz J."/>
            <person name="Beck S."/>
            <person name="Alter T."/>
            <person name="Lurz R."/>
            <person name="Barretto C."/>
            <person name="Brussow H."/>
            <person name="Hertwig S."/>
        </authorList>
    </citation>
    <scope>NUCLEOTIDE SEQUENCE [LARGE SCALE GENOMIC DNA]</scope>
</reference>